<dbReference type="PANTHER" id="PTHR37258">
    <property type="entry name" value="FANTOM PROTEIN"/>
    <property type="match status" value="1"/>
</dbReference>
<dbReference type="AlphaFoldDB" id="A0A6G1BPY6"/>
<name>A0A6G1BPY6_9ORYZ</name>
<feature type="compositionally biased region" description="Low complexity" evidence="1">
    <location>
        <begin position="78"/>
        <end position="94"/>
    </location>
</feature>
<dbReference type="PANTHER" id="PTHR37258:SF1">
    <property type="entry name" value="FANTOM PROTEIN"/>
    <property type="match status" value="1"/>
</dbReference>
<feature type="region of interest" description="Disordered" evidence="1">
    <location>
        <begin position="242"/>
        <end position="275"/>
    </location>
</feature>
<proteinExistence type="predicted"/>
<dbReference type="Proteomes" id="UP000479710">
    <property type="component" value="Unassembled WGS sequence"/>
</dbReference>
<dbReference type="OrthoDB" id="684590at2759"/>
<feature type="compositionally biased region" description="Basic and acidic residues" evidence="1">
    <location>
        <begin position="134"/>
        <end position="149"/>
    </location>
</feature>
<evidence type="ECO:0000313" key="3">
    <source>
        <dbReference type="Proteomes" id="UP000479710"/>
    </source>
</evidence>
<feature type="region of interest" description="Disordered" evidence="1">
    <location>
        <begin position="50"/>
        <end position="101"/>
    </location>
</feature>
<organism evidence="2 3">
    <name type="scientific">Oryza meyeriana var. granulata</name>
    <dbReference type="NCBI Taxonomy" id="110450"/>
    <lineage>
        <taxon>Eukaryota</taxon>
        <taxon>Viridiplantae</taxon>
        <taxon>Streptophyta</taxon>
        <taxon>Embryophyta</taxon>
        <taxon>Tracheophyta</taxon>
        <taxon>Spermatophyta</taxon>
        <taxon>Magnoliopsida</taxon>
        <taxon>Liliopsida</taxon>
        <taxon>Poales</taxon>
        <taxon>Poaceae</taxon>
        <taxon>BOP clade</taxon>
        <taxon>Oryzoideae</taxon>
        <taxon>Oryzeae</taxon>
        <taxon>Oryzinae</taxon>
        <taxon>Oryza</taxon>
        <taxon>Oryza meyeriana</taxon>
    </lineage>
</organism>
<evidence type="ECO:0000313" key="2">
    <source>
        <dbReference type="EMBL" id="KAF0889902.1"/>
    </source>
</evidence>
<comment type="caution">
    <text evidence="2">The sequence shown here is derived from an EMBL/GenBank/DDBJ whole genome shotgun (WGS) entry which is preliminary data.</text>
</comment>
<reference evidence="2 3" key="1">
    <citation type="submission" date="2019-11" db="EMBL/GenBank/DDBJ databases">
        <title>Whole genome sequence of Oryza granulata.</title>
        <authorList>
            <person name="Li W."/>
        </authorList>
    </citation>
    <scope>NUCLEOTIDE SEQUENCE [LARGE SCALE GENOMIC DNA]</scope>
    <source>
        <strain evidence="3">cv. Menghai</strain>
        <tissue evidence="2">Leaf</tissue>
    </source>
</reference>
<dbReference type="EMBL" id="SPHZ02000012">
    <property type="protein sequence ID" value="KAF0889902.1"/>
    <property type="molecule type" value="Genomic_DNA"/>
</dbReference>
<gene>
    <name evidence="2" type="ORF">E2562_033870</name>
</gene>
<evidence type="ECO:0000256" key="1">
    <source>
        <dbReference type="SAM" id="MobiDB-lite"/>
    </source>
</evidence>
<feature type="region of interest" description="Disordered" evidence="1">
    <location>
        <begin position="118"/>
        <end position="164"/>
    </location>
</feature>
<sequence>MPCNMVFSAAVAAATSCTPPWLHRLHVKRGLSFPSNLCIDEILYRRQGLPPLLSSSSNTKDPPSPPPPKTKQPKQKRQPPQGNNLSLPNSRRSNPAPPQPQLSTVIADLLVTPSSTPLANMPIKSFHKKNHPHPRPEKSSRPNKENKDKAKVKKRRCSERAADPNRERCTRTEVTIIDTSTDGWKAAKLLLHRGDVWKIDDKKDLGISEPVDPTKVKRKAGLVSKIWSDIWKQEEEATLLGNVHASSRDGMKELDGPIQTPKRHITLSTGIDESD</sequence>
<protein>
    <submittedName>
        <fullName evidence="2">Uncharacterized protein</fullName>
    </submittedName>
</protein>
<accession>A0A6G1BPY6</accession>
<feature type="compositionally biased region" description="Polar residues" evidence="1">
    <location>
        <begin position="266"/>
        <end position="275"/>
    </location>
</feature>
<keyword evidence="3" id="KW-1185">Reference proteome</keyword>
<feature type="compositionally biased region" description="Basic and acidic residues" evidence="1">
    <location>
        <begin position="246"/>
        <end position="255"/>
    </location>
</feature>